<dbReference type="GeneID" id="17091183"/>
<name>M2Y9R6_GALSU</name>
<organism evidence="1 2">
    <name type="scientific">Galdieria sulphuraria</name>
    <name type="common">Red alga</name>
    <dbReference type="NCBI Taxonomy" id="130081"/>
    <lineage>
        <taxon>Eukaryota</taxon>
        <taxon>Rhodophyta</taxon>
        <taxon>Bangiophyceae</taxon>
        <taxon>Galdieriales</taxon>
        <taxon>Galdieriaceae</taxon>
        <taxon>Galdieria</taxon>
    </lineage>
</organism>
<protein>
    <submittedName>
        <fullName evidence="1">Uncharacterized protein</fullName>
    </submittedName>
</protein>
<proteinExistence type="predicted"/>
<accession>M2Y9R6</accession>
<reference evidence="2" key="1">
    <citation type="journal article" date="2013" name="Science">
        <title>Gene transfer from bacteria and archaea facilitated evolution of an extremophilic eukaryote.</title>
        <authorList>
            <person name="Schonknecht G."/>
            <person name="Chen W.H."/>
            <person name="Ternes C.M."/>
            <person name="Barbier G.G."/>
            <person name="Shrestha R.P."/>
            <person name="Stanke M."/>
            <person name="Brautigam A."/>
            <person name="Baker B.J."/>
            <person name="Banfield J.F."/>
            <person name="Garavito R.M."/>
            <person name="Carr K."/>
            <person name="Wilkerson C."/>
            <person name="Rensing S.A."/>
            <person name="Gagneul D."/>
            <person name="Dickenson N.E."/>
            <person name="Oesterhelt C."/>
            <person name="Lercher M.J."/>
            <person name="Weber A.P."/>
        </authorList>
    </citation>
    <scope>NUCLEOTIDE SEQUENCE [LARGE SCALE GENOMIC DNA]</scope>
    <source>
        <strain evidence="2">074W</strain>
    </source>
</reference>
<dbReference type="Proteomes" id="UP000030680">
    <property type="component" value="Unassembled WGS sequence"/>
</dbReference>
<dbReference type="EMBL" id="KB454485">
    <property type="protein sequence ID" value="EME32619.1"/>
    <property type="molecule type" value="Genomic_DNA"/>
</dbReference>
<dbReference type="Gramene" id="EME32619">
    <property type="protein sequence ID" value="EME32619"/>
    <property type="gene ID" value="Gasu_03870"/>
</dbReference>
<dbReference type="RefSeq" id="XP_005709139.1">
    <property type="nucleotide sequence ID" value="XM_005709082.1"/>
</dbReference>
<keyword evidence="2" id="KW-1185">Reference proteome</keyword>
<dbReference type="AlphaFoldDB" id="M2Y9R6"/>
<evidence type="ECO:0000313" key="1">
    <source>
        <dbReference type="EMBL" id="EME32619.1"/>
    </source>
</evidence>
<dbReference type="KEGG" id="gsl:Gasu_03870"/>
<gene>
    <name evidence="1" type="ORF">Gasu_03870</name>
</gene>
<sequence>MSSFHFGVSGQFRASRINIPHNAWNFFCEAILSNEDGNVSSSCEKNSREKFPIIEFASRKGEFGLIRLFADEL</sequence>
<evidence type="ECO:0000313" key="2">
    <source>
        <dbReference type="Proteomes" id="UP000030680"/>
    </source>
</evidence>